<proteinExistence type="predicted"/>
<protein>
    <submittedName>
        <fullName evidence="1">Uncharacterized protein</fullName>
    </submittedName>
</protein>
<reference evidence="1" key="1">
    <citation type="submission" date="2022-07" db="EMBL/GenBank/DDBJ databases">
        <title>Genome Sequence of Lecanicillium saksenae.</title>
        <authorList>
            <person name="Buettner E."/>
        </authorList>
    </citation>
    <scope>NUCLEOTIDE SEQUENCE</scope>
    <source>
        <strain evidence="1">VT-O1</strain>
    </source>
</reference>
<gene>
    <name evidence="1" type="ORF">NLG97_g9719</name>
</gene>
<name>A0ACC1QF74_9HYPO</name>
<organism evidence="1 2">
    <name type="scientific">Lecanicillium saksenae</name>
    <dbReference type="NCBI Taxonomy" id="468837"/>
    <lineage>
        <taxon>Eukaryota</taxon>
        <taxon>Fungi</taxon>
        <taxon>Dikarya</taxon>
        <taxon>Ascomycota</taxon>
        <taxon>Pezizomycotina</taxon>
        <taxon>Sordariomycetes</taxon>
        <taxon>Hypocreomycetidae</taxon>
        <taxon>Hypocreales</taxon>
        <taxon>Cordycipitaceae</taxon>
        <taxon>Lecanicillium</taxon>
    </lineage>
</organism>
<sequence length="105" mass="10827">MEHVACHLERAAAGEEPPVTFGGPSDWTLTDWAASEGVNVTRQTSSGAWKLCNPLRGEGGSSRGGRSGGASRSSASTAARRASMARGGADEEDAEGEDCTAWSRS</sequence>
<keyword evidence="2" id="KW-1185">Reference proteome</keyword>
<comment type="caution">
    <text evidence="1">The sequence shown here is derived from an EMBL/GenBank/DDBJ whole genome shotgun (WGS) entry which is preliminary data.</text>
</comment>
<evidence type="ECO:0000313" key="1">
    <source>
        <dbReference type="EMBL" id="KAJ3474727.1"/>
    </source>
</evidence>
<evidence type="ECO:0000313" key="2">
    <source>
        <dbReference type="Proteomes" id="UP001148737"/>
    </source>
</evidence>
<accession>A0ACC1QF74</accession>
<dbReference type="Proteomes" id="UP001148737">
    <property type="component" value="Unassembled WGS sequence"/>
</dbReference>
<dbReference type="EMBL" id="JANAKD010002116">
    <property type="protein sequence ID" value="KAJ3474727.1"/>
    <property type="molecule type" value="Genomic_DNA"/>
</dbReference>